<sequence>MAEAKFVIRNGERNVCVVWELNGKDIIIFDKDIKIDFENDLELFNVNSRNSYYIDLLDIITKSLNNLTIKDHASITATTILST</sequence>
<evidence type="ECO:0008006" key="3">
    <source>
        <dbReference type="Google" id="ProtNLM"/>
    </source>
</evidence>
<organism evidence="1 2">
    <name type="scientific">Caldifermentibacillus hisashii</name>
    <dbReference type="NCBI Taxonomy" id="996558"/>
    <lineage>
        <taxon>Bacteria</taxon>
        <taxon>Bacillati</taxon>
        <taxon>Bacillota</taxon>
        <taxon>Bacilli</taxon>
        <taxon>Bacillales</taxon>
        <taxon>Bacillaceae</taxon>
        <taxon>Caldifermentibacillus</taxon>
    </lineage>
</organism>
<dbReference type="Proteomes" id="UP001459714">
    <property type="component" value="Unassembled WGS sequence"/>
</dbReference>
<evidence type="ECO:0000313" key="2">
    <source>
        <dbReference type="Proteomes" id="UP001459714"/>
    </source>
</evidence>
<accession>A0ABU9K357</accession>
<dbReference type="RefSeq" id="WP_342021109.1">
    <property type="nucleotide sequence ID" value="NZ_JBBYAK010000002.1"/>
</dbReference>
<proteinExistence type="predicted"/>
<protein>
    <recommendedName>
        <fullName evidence="3">DUF1828 domain-containing protein</fullName>
    </recommendedName>
</protein>
<comment type="caution">
    <text evidence="1">The sequence shown here is derived from an EMBL/GenBank/DDBJ whole genome shotgun (WGS) entry which is preliminary data.</text>
</comment>
<evidence type="ECO:0000313" key="1">
    <source>
        <dbReference type="EMBL" id="MEL3959474.1"/>
    </source>
</evidence>
<name>A0ABU9K357_9BACI</name>
<keyword evidence="2" id="KW-1185">Reference proteome</keyword>
<reference evidence="1 2" key="1">
    <citation type="submission" date="2024-03" db="EMBL/GenBank/DDBJ databases">
        <title>Bacilli Hybrid Assemblies.</title>
        <authorList>
            <person name="Kovac J."/>
        </authorList>
    </citation>
    <scope>NUCLEOTIDE SEQUENCE [LARGE SCALE GENOMIC DNA]</scope>
    <source>
        <strain evidence="1 2">FSL M8-0022</strain>
    </source>
</reference>
<dbReference type="EMBL" id="JBBYAK010000002">
    <property type="protein sequence ID" value="MEL3959474.1"/>
    <property type="molecule type" value="Genomic_DNA"/>
</dbReference>
<gene>
    <name evidence="1" type="ORF">NST17_20190</name>
</gene>